<evidence type="ECO:0000313" key="2">
    <source>
        <dbReference type="EMBL" id="KGK98350.1"/>
    </source>
</evidence>
<reference evidence="2 3" key="1">
    <citation type="submission" date="2014-09" db="EMBL/GenBank/DDBJ databases">
        <title>Draft genome sequence of an obligately methylotrophic methanogen, Methanococcoides methylutens, isolated from marine sediment.</title>
        <authorList>
            <person name="Guan Y."/>
            <person name="Ngugi D.K."/>
            <person name="Blom J."/>
            <person name="Ali S."/>
            <person name="Ferry J.G."/>
            <person name="Stingl U."/>
        </authorList>
    </citation>
    <scope>NUCLEOTIDE SEQUENCE [LARGE SCALE GENOMIC DNA]</scope>
    <source>
        <strain evidence="2 3">DSM 2657</strain>
    </source>
</reference>
<comment type="caution">
    <text evidence="2">The sequence shown here is derived from an EMBL/GenBank/DDBJ whole genome shotgun (WGS) entry which is preliminary data.</text>
</comment>
<keyword evidence="3" id="KW-1185">Reference proteome</keyword>
<dbReference type="Proteomes" id="UP000029859">
    <property type="component" value="Unassembled WGS sequence"/>
</dbReference>
<dbReference type="InterPro" id="IPR000257">
    <property type="entry name" value="Uroporphyrinogen_deCOase"/>
</dbReference>
<dbReference type="SUPFAM" id="SSF51726">
    <property type="entry name" value="UROD/MetE-like"/>
    <property type="match status" value="1"/>
</dbReference>
<feature type="domain" description="Uroporphyrinogen decarboxylase (URO-D)" evidence="1">
    <location>
        <begin position="6"/>
        <end position="361"/>
    </location>
</feature>
<name>A0A099SZM2_METMT</name>
<dbReference type="EMBL" id="JRHO01000014">
    <property type="protein sequence ID" value="KGK98350.1"/>
    <property type="molecule type" value="Genomic_DNA"/>
</dbReference>
<gene>
    <name evidence="2" type="ORF">LI82_11600</name>
</gene>
<dbReference type="InterPro" id="IPR052024">
    <property type="entry name" value="Methanogen_methyltrans"/>
</dbReference>
<dbReference type="OrthoDB" id="61640at2157"/>
<dbReference type="Gene3D" id="3.20.20.210">
    <property type="match status" value="1"/>
</dbReference>
<dbReference type="GO" id="GO:0006779">
    <property type="term" value="P:porphyrin-containing compound biosynthetic process"/>
    <property type="evidence" value="ECO:0007669"/>
    <property type="project" value="InterPro"/>
</dbReference>
<dbReference type="PANTHER" id="PTHR47099:SF1">
    <property type="entry name" value="METHYLCOBAMIDE:COM METHYLTRANSFERASE MTBA"/>
    <property type="match status" value="1"/>
</dbReference>
<dbReference type="GO" id="GO:0032259">
    <property type="term" value="P:methylation"/>
    <property type="evidence" value="ECO:0007669"/>
    <property type="project" value="UniProtKB-KW"/>
</dbReference>
<evidence type="ECO:0000313" key="3">
    <source>
        <dbReference type="Proteomes" id="UP000029859"/>
    </source>
</evidence>
<dbReference type="InterPro" id="IPR038071">
    <property type="entry name" value="UROD/MetE-like_sf"/>
</dbReference>
<dbReference type="GO" id="GO:0008168">
    <property type="term" value="F:methyltransferase activity"/>
    <property type="evidence" value="ECO:0007669"/>
    <property type="project" value="UniProtKB-KW"/>
</dbReference>
<organism evidence="2 3">
    <name type="scientific">Methanococcoides methylutens</name>
    <dbReference type="NCBI Taxonomy" id="2226"/>
    <lineage>
        <taxon>Archaea</taxon>
        <taxon>Methanobacteriati</taxon>
        <taxon>Methanobacteriota</taxon>
        <taxon>Stenosarchaea group</taxon>
        <taxon>Methanomicrobia</taxon>
        <taxon>Methanosarcinales</taxon>
        <taxon>Methanosarcinaceae</taxon>
        <taxon>Methanococcoides</taxon>
    </lineage>
</organism>
<protein>
    <submittedName>
        <fullName evidence="2">Methylcobamide:CoM methyltransferase</fullName>
    </submittedName>
</protein>
<dbReference type="RefSeq" id="WP_048195761.1">
    <property type="nucleotide sequence ID" value="NZ_CAAGSM010000001.1"/>
</dbReference>
<accession>A0A099SZM2</accession>
<keyword evidence="2" id="KW-0489">Methyltransferase</keyword>
<sequence>MTEEMTSKERFVNAIEMKDVDRMPYGYLWFGAGDAVLERMGASMSDAYYSAKGIARAQILAREMYHHDNVMSPWGCLLVEAEALGTKLNIKDNRYPTIAEHPIGSAKEYDKIDPLDIERSERVDTVARSIAILKKELNDEVFITGSMLSPLMLAAQILEASNLCIEMLTEKESVHALLERLTQSCILYANRMLEEGADGILVENGENTADLFSPEMADEFMLKYTKELYENIQANGGYVISHNCAEHAFHEMELSLKPDVLNFAFGDVKALGKQHGVECVKIHKKTGCSPRYCFKDIGKHDVCLMGNINPNVFGDGSFADIENEVKNCMDAAPEKGFILSTGCEIPLNTPLEEMETLWQAMSSRF</sequence>
<dbReference type="CDD" id="cd03465">
    <property type="entry name" value="URO-D_like"/>
    <property type="match status" value="1"/>
</dbReference>
<evidence type="ECO:0000259" key="1">
    <source>
        <dbReference type="Pfam" id="PF01208"/>
    </source>
</evidence>
<dbReference type="AlphaFoldDB" id="A0A099SZM2"/>
<dbReference type="PANTHER" id="PTHR47099">
    <property type="entry name" value="METHYLCOBAMIDE:COM METHYLTRANSFERASE MTBA"/>
    <property type="match status" value="1"/>
</dbReference>
<dbReference type="Pfam" id="PF01208">
    <property type="entry name" value="URO-D"/>
    <property type="match status" value="1"/>
</dbReference>
<proteinExistence type="predicted"/>
<keyword evidence="2" id="KW-0808">Transferase</keyword>
<dbReference type="GO" id="GO:0004853">
    <property type="term" value="F:uroporphyrinogen decarboxylase activity"/>
    <property type="evidence" value="ECO:0007669"/>
    <property type="project" value="InterPro"/>
</dbReference>